<proteinExistence type="predicted"/>
<keyword evidence="6" id="KW-1185">Reference proteome</keyword>
<dbReference type="GO" id="GO:0031250">
    <property type="term" value="C:anaerobic ribonucleoside-triphosphate reductase complex"/>
    <property type="evidence" value="ECO:0007669"/>
    <property type="project" value="TreeGrafter"/>
</dbReference>
<dbReference type="PANTHER" id="PTHR21075:SF0">
    <property type="entry name" value="ANAEROBIC RIBONUCLEOSIDE-TRIPHOSPHATE REDUCTASE"/>
    <property type="match status" value="1"/>
</dbReference>
<organism evidence="5 6">
    <name type="scientific">Fulvitalea axinellae</name>
    <dbReference type="NCBI Taxonomy" id="1182444"/>
    <lineage>
        <taxon>Bacteria</taxon>
        <taxon>Pseudomonadati</taxon>
        <taxon>Bacteroidota</taxon>
        <taxon>Cytophagia</taxon>
        <taxon>Cytophagales</taxon>
        <taxon>Persicobacteraceae</taxon>
        <taxon>Fulvitalea</taxon>
    </lineage>
</organism>
<keyword evidence="1 3" id="KW-0547">Nucleotide-binding</keyword>
<dbReference type="PANTHER" id="PTHR21075">
    <property type="entry name" value="ANAEROBIC RIBONUCLEOSIDE-TRIPHOSPHATE REDUCTASE"/>
    <property type="match status" value="1"/>
</dbReference>
<name>A0AAU9DM27_9BACT</name>
<dbReference type="Pfam" id="PF13597">
    <property type="entry name" value="NRDD"/>
    <property type="match status" value="1"/>
</dbReference>
<dbReference type="SUPFAM" id="SSF51998">
    <property type="entry name" value="PFL-like glycyl radical enzymes"/>
    <property type="match status" value="1"/>
</dbReference>
<dbReference type="RefSeq" id="WP_338395391.1">
    <property type="nucleotide sequence ID" value="NZ_AP025317.1"/>
</dbReference>
<dbReference type="Pfam" id="PF03477">
    <property type="entry name" value="ATP-cone"/>
    <property type="match status" value="1"/>
</dbReference>
<dbReference type="GO" id="GO:0005524">
    <property type="term" value="F:ATP binding"/>
    <property type="evidence" value="ECO:0007669"/>
    <property type="project" value="UniProtKB-UniRule"/>
</dbReference>
<evidence type="ECO:0000256" key="1">
    <source>
        <dbReference type="ARBA" id="ARBA00022741"/>
    </source>
</evidence>
<gene>
    <name evidence="5" type="ORF">FUAX_46820</name>
</gene>
<dbReference type="InterPro" id="IPR012833">
    <property type="entry name" value="NrdD"/>
</dbReference>
<dbReference type="GO" id="GO:0009265">
    <property type="term" value="P:2'-deoxyribonucleotide biosynthetic process"/>
    <property type="evidence" value="ECO:0007669"/>
    <property type="project" value="TreeGrafter"/>
</dbReference>
<dbReference type="GO" id="GO:0004748">
    <property type="term" value="F:ribonucleoside-diphosphate reductase activity, thioredoxin disulfide as acceptor"/>
    <property type="evidence" value="ECO:0007669"/>
    <property type="project" value="TreeGrafter"/>
</dbReference>
<dbReference type="GO" id="GO:0008998">
    <property type="term" value="F:ribonucleoside-triphosphate reductase (thioredoxin) activity"/>
    <property type="evidence" value="ECO:0007669"/>
    <property type="project" value="InterPro"/>
</dbReference>
<evidence type="ECO:0000313" key="6">
    <source>
        <dbReference type="Proteomes" id="UP001348817"/>
    </source>
</evidence>
<dbReference type="Proteomes" id="UP001348817">
    <property type="component" value="Plasmid pFA3"/>
</dbReference>
<evidence type="ECO:0000259" key="4">
    <source>
        <dbReference type="PROSITE" id="PS51161"/>
    </source>
</evidence>
<keyword evidence="5" id="KW-0614">Plasmid</keyword>
<dbReference type="InterPro" id="IPR005144">
    <property type="entry name" value="ATP-cone_dom"/>
</dbReference>
<protein>
    <submittedName>
        <fullName evidence="5">Anaerobic ribonucleoside triphosphate reductase</fullName>
    </submittedName>
</protein>
<dbReference type="AlphaFoldDB" id="A0AAU9DM27"/>
<dbReference type="EMBL" id="AP025317">
    <property type="protein sequence ID" value="BDD12250.1"/>
    <property type="molecule type" value="Genomic_DNA"/>
</dbReference>
<dbReference type="GO" id="GO:0006260">
    <property type="term" value="P:DNA replication"/>
    <property type="evidence" value="ECO:0007669"/>
    <property type="project" value="InterPro"/>
</dbReference>
<evidence type="ECO:0000256" key="2">
    <source>
        <dbReference type="ARBA" id="ARBA00022840"/>
    </source>
</evidence>
<dbReference type="NCBIfam" id="TIGR02487">
    <property type="entry name" value="NrdD"/>
    <property type="match status" value="1"/>
</dbReference>
<dbReference type="PROSITE" id="PS51161">
    <property type="entry name" value="ATP_CONE"/>
    <property type="match status" value="1"/>
</dbReference>
<evidence type="ECO:0000256" key="3">
    <source>
        <dbReference type="PROSITE-ProRule" id="PRU00492"/>
    </source>
</evidence>
<dbReference type="KEGG" id="fax:FUAX_46820"/>
<feature type="domain" description="ATP-cone" evidence="4">
    <location>
        <begin position="3"/>
        <end position="95"/>
    </location>
</feature>
<evidence type="ECO:0000313" key="5">
    <source>
        <dbReference type="EMBL" id="BDD12250.1"/>
    </source>
</evidence>
<reference evidence="5 6" key="1">
    <citation type="submission" date="2021-12" db="EMBL/GenBank/DDBJ databases">
        <title>Genome sequencing of bacteria with rrn-lacking chromosome and rrn-plasmid.</title>
        <authorList>
            <person name="Anda M."/>
            <person name="Iwasaki W."/>
        </authorList>
    </citation>
    <scope>NUCLEOTIDE SEQUENCE [LARGE SCALE GENOMIC DNA]</scope>
    <source>
        <strain evidence="5 6">DSM 100852</strain>
        <plasmid evidence="5 6">pFA3</plasmid>
    </source>
</reference>
<accession>A0AAU9DM27</accession>
<keyword evidence="2 3" id="KW-0067">ATP-binding</keyword>
<dbReference type="Gene3D" id="3.20.70.20">
    <property type="match status" value="1"/>
</dbReference>
<sequence length="734" mass="83467">MTRMITKRNGTESPFEKTKILNAVLKACASIDAQRAENSDISRIVSDNVSLSVADRPNVSIYEIERRVEDELMRLGEPDIAREYIEYKTKRKIQRDGLLKYVDEAVNLKNLENENANMPEKVFTARMTRVSGEVMREYAKHYLLPEEHTRLHGEGWIYIHDFNAYTVGQQNCMFLDMGNILSKPIHTTNGTMRPPKSISSALSIAAVVIQCQSNCQFGGISVQSMDYAMQDFIKLSFDRHLSEIEKYREIETPTRDAEIDNQLLEAISKDIKIANASVREAYLRTVRETEQACEAFIHNLNHLESRAGNQLPFSSINYGCCETWAGKLFIRSILKATIDGIGEKRSTPIFPQQIWQYHKKEDGTVNNADLLDLAHECSIKRVYPNYVNCNQEVYDIYDEKGEIDPDKNAATMGCRTRLGANVNGSNGKTGRGNLSPVTLNFPKIALETKTPEAFVEKVTELAYKGIEMMEARFKWQSKQVMGSAPFMYLNKVWKHNEEYSEDKKIGDVLATGTFALGFIGVAEASKVLFGDNHFVNKEADAFFFKVCSELKKICEREGIARKRNISLYATPAESLCHSFAKLLRKQYGVIEDVTDKEFITNSYHVPVWQEVPWFDKIETEGKYHALCTGGCITYIELRNDITVDQYKDIVSGAMERGLYYFCTNIPKDKCLDCGFEGIIGNKADKTDGTELVCHECGSDDVMTLRRVTGYITGSYHKRFNDGKKQEVNMRVKHH</sequence>
<geneLocation type="plasmid" evidence="5 6">
    <name>pFA3</name>
</geneLocation>